<dbReference type="CDD" id="cd03354">
    <property type="entry name" value="LbH_SAT"/>
    <property type="match status" value="1"/>
</dbReference>
<protein>
    <recommendedName>
        <fullName evidence="2">serine O-acetyltransferase</fullName>
        <ecNumber evidence="2">2.3.1.30</ecNumber>
    </recommendedName>
</protein>
<dbReference type="Gene3D" id="1.10.3130.10">
    <property type="entry name" value="serine acetyltransferase, domain 1"/>
    <property type="match status" value="1"/>
</dbReference>
<feature type="compositionally biased region" description="Basic and acidic residues" evidence="7">
    <location>
        <begin position="372"/>
        <end position="384"/>
    </location>
</feature>
<dbReference type="EMBL" id="OU912926">
    <property type="protein sequence ID" value="CAG9933242.1"/>
    <property type="molecule type" value="Genomic_DNA"/>
</dbReference>
<organism evidence="8 9">
    <name type="scientific">Candidatus Nitrotoga arctica</name>
    <dbReference type="NCBI Taxonomy" id="453162"/>
    <lineage>
        <taxon>Bacteria</taxon>
        <taxon>Pseudomonadati</taxon>
        <taxon>Pseudomonadota</taxon>
        <taxon>Betaproteobacteria</taxon>
        <taxon>Nitrosomonadales</taxon>
        <taxon>Gallionellaceae</taxon>
        <taxon>Candidatus Nitrotoga</taxon>
    </lineage>
</organism>
<sequence>MRLYSHRARFDRHSFEEIVVCLLPLKVGMACIGVLHTYTQRLQLNSTLGLNAFHLVRWDVQRYGLASMKLMDTFVPHHNWGLDRVVSELHEVRRHWRETCARDQESGGRELPAPGSIRDIAAGLRGALFPMRLGPPDLRQESEDFFVAYTLDTTLHALHQQVLLELNYTARQSGREPDNDIKAHSRDIVLAFAASLPKVRSLLDTDVRAAYIGDPAAHSVDEILLCYPGAQAIIYHRLAHELYRLGVPMIARIFAELAHSKTSIDIHPGAQIGSGFFIDHGTGVVIGETAIIGERVRLYQAVTLGAKRFSVGSDGILEKGQPRHPILEDDVVIYAGATILGRITIGKGSTIGGNVWLTHSVPPNSHITQASSKHELSNTEMRQP</sequence>
<name>A0ABN8ANG7_9PROT</name>
<proteinExistence type="inferred from homology"/>
<dbReference type="Proteomes" id="UP000839052">
    <property type="component" value="Chromosome"/>
</dbReference>
<comment type="similarity">
    <text evidence="1">Belongs to the transferase hexapeptide repeat family.</text>
</comment>
<evidence type="ECO:0000256" key="1">
    <source>
        <dbReference type="ARBA" id="ARBA00007274"/>
    </source>
</evidence>
<dbReference type="Pfam" id="PF00132">
    <property type="entry name" value="Hexapep"/>
    <property type="match status" value="1"/>
</dbReference>
<keyword evidence="9" id="KW-1185">Reference proteome</keyword>
<evidence type="ECO:0000256" key="5">
    <source>
        <dbReference type="ARBA" id="ARBA00023315"/>
    </source>
</evidence>
<dbReference type="GO" id="GO:0009001">
    <property type="term" value="F:serine O-acetyltransferase activity"/>
    <property type="evidence" value="ECO:0007669"/>
    <property type="project" value="UniProtKB-EC"/>
</dbReference>
<feature type="region of interest" description="Disordered" evidence="7">
    <location>
        <begin position="365"/>
        <end position="384"/>
    </location>
</feature>
<dbReference type="InterPro" id="IPR001451">
    <property type="entry name" value="Hexapep"/>
</dbReference>
<evidence type="ECO:0000313" key="9">
    <source>
        <dbReference type="Proteomes" id="UP000839052"/>
    </source>
</evidence>
<dbReference type="SUPFAM" id="SSF51161">
    <property type="entry name" value="Trimeric LpxA-like enzymes"/>
    <property type="match status" value="1"/>
</dbReference>
<evidence type="ECO:0000256" key="3">
    <source>
        <dbReference type="ARBA" id="ARBA00022605"/>
    </source>
</evidence>
<dbReference type="Gene3D" id="2.160.10.10">
    <property type="entry name" value="Hexapeptide repeat proteins"/>
    <property type="match status" value="1"/>
</dbReference>
<evidence type="ECO:0000256" key="2">
    <source>
        <dbReference type="ARBA" id="ARBA00013266"/>
    </source>
</evidence>
<evidence type="ECO:0000256" key="7">
    <source>
        <dbReference type="SAM" id="MobiDB-lite"/>
    </source>
</evidence>
<dbReference type="NCBIfam" id="NF041874">
    <property type="entry name" value="EPS_EpsC"/>
    <property type="match status" value="1"/>
</dbReference>
<evidence type="ECO:0000256" key="4">
    <source>
        <dbReference type="ARBA" id="ARBA00022679"/>
    </source>
</evidence>
<gene>
    <name evidence="8" type="ORF">NTG6680_1993</name>
</gene>
<dbReference type="InterPro" id="IPR053376">
    <property type="entry name" value="Serine_acetyltransferase"/>
</dbReference>
<evidence type="ECO:0000313" key="8">
    <source>
        <dbReference type="EMBL" id="CAG9933242.1"/>
    </source>
</evidence>
<reference evidence="8 9" key="1">
    <citation type="submission" date="2021-10" db="EMBL/GenBank/DDBJ databases">
        <authorList>
            <person name="Koch H."/>
        </authorList>
    </citation>
    <scope>NUCLEOTIDE SEQUENCE [LARGE SCALE GENOMIC DNA]</scope>
    <source>
        <strain evidence="8">6680</strain>
    </source>
</reference>
<dbReference type="InterPro" id="IPR042122">
    <property type="entry name" value="Ser_AcTrfase_N_sf"/>
</dbReference>
<dbReference type="PANTHER" id="PTHR42811">
    <property type="entry name" value="SERINE ACETYLTRANSFERASE"/>
    <property type="match status" value="1"/>
</dbReference>
<keyword evidence="4 8" id="KW-0808">Transferase</keyword>
<keyword evidence="5 8" id="KW-0012">Acyltransferase</keyword>
<evidence type="ECO:0000256" key="6">
    <source>
        <dbReference type="ARBA" id="ARBA00049486"/>
    </source>
</evidence>
<dbReference type="InterPro" id="IPR045304">
    <property type="entry name" value="LbH_SAT"/>
</dbReference>
<accession>A0ABN8ANG7</accession>
<dbReference type="EC" id="2.3.1.30" evidence="2"/>
<comment type="catalytic activity">
    <reaction evidence="6">
        <text>L-serine + acetyl-CoA = O-acetyl-L-serine + CoA</text>
        <dbReference type="Rhea" id="RHEA:24560"/>
        <dbReference type="ChEBI" id="CHEBI:33384"/>
        <dbReference type="ChEBI" id="CHEBI:57287"/>
        <dbReference type="ChEBI" id="CHEBI:57288"/>
        <dbReference type="ChEBI" id="CHEBI:58340"/>
        <dbReference type="EC" id="2.3.1.30"/>
    </reaction>
</comment>
<dbReference type="InterPro" id="IPR011004">
    <property type="entry name" value="Trimer_LpxA-like_sf"/>
</dbReference>
<keyword evidence="3" id="KW-0028">Amino-acid biosynthesis</keyword>